<keyword evidence="3" id="KW-1185">Reference proteome</keyword>
<name>A0AAV1CV15_OLDCO</name>
<feature type="region of interest" description="Disordered" evidence="1">
    <location>
        <begin position="133"/>
        <end position="169"/>
    </location>
</feature>
<organism evidence="2 3">
    <name type="scientific">Oldenlandia corymbosa var. corymbosa</name>
    <dbReference type="NCBI Taxonomy" id="529605"/>
    <lineage>
        <taxon>Eukaryota</taxon>
        <taxon>Viridiplantae</taxon>
        <taxon>Streptophyta</taxon>
        <taxon>Embryophyta</taxon>
        <taxon>Tracheophyta</taxon>
        <taxon>Spermatophyta</taxon>
        <taxon>Magnoliopsida</taxon>
        <taxon>eudicotyledons</taxon>
        <taxon>Gunneridae</taxon>
        <taxon>Pentapetalae</taxon>
        <taxon>asterids</taxon>
        <taxon>lamiids</taxon>
        <taxon>Gentianales</taxon>
        <taxon>Rubiaceae</taxon>
        <taxon>Rubioideae</taxon>
        <taxon>Spermacoceae</taxon>
        <taxon>Hedyotis-Oldenlandia complex</taxon>
        <taxon>Oldenlandia</taxon>
    </lineage>
</organism>
<dbReference type="AlphaFoldDB" id="A0AAV1CV15"/>
<dbReference type="Proteomes" id="UP001161247">
    <property type="component" value="Chromosome 3"/>
</dbReference>
<sequence>MRGPHSPSGENHNLREVSGIRAALSSDAYVPDDSGSLRPTPSPIHPESHTIVLAFVHDEGGTISSDPWTKRDKKDMEVWRGDLEKLVGWKKTYTYRQIASLSDTISARNQGCAGSEFLCVHVCGLGRAVGFGQKEGRQRGQQSPRSRDAASGLGGREGATEGGGHEDEGAAEGMELTHSLQMESLLATSVPKSRLDAYILAGVQRYLGSSEFALGINDVMDSAMERGARKVVMEIEAARRKDEDIQPILDKYADREMKGKTSAMPRGTQTPPRTPTGPDEEPEIVAPAPPPQGHNSRSRGGGGTSTDSNTNSGDKGKDVASDFPPQPEGSSRGLPATPSHWETSGIPWIDLQLSDPHHDPTNFSLYAAVGSVLVDPNVDRSRGRQSGLEGQLEEALETFRASELCEARRAVIKAKAENDRLDKLWRDMEA</sequence>
<feature type="region of interest" description="Disordered" evidence="1">
    <location>
        <begin position="255"/>
        <end position="341"/>
    </location>
</feature>
<evidence type="ECO:0000313" key="2">
    <source>
        <dbReference type="EMBL" id="CAI9099337.1"/>
    </source>
</evidence>
<accession>A0AAV1CV15</accession>
<feature type="compositionally biased region" description="Gly residues" evidence="1">
    <location>
        <begin position="152"/>
        <end position="162"/>
    </location>
</feature>
<reference evidence="2" key="1">
    <citation type="submission" date="2023-03" db="EMBL/GenBank/DDBJ databases">
        <authorList>
            <person name="Julca I."/>
        </authorList>
    </citation>
    <scope>NUCLEOTIDE SEQUENCE</scope>
</reference>
<evidence type="ECO:0000256" key="1">
    <source>
        <dbReference type="SAM" id="MobiDB-lite"/>
    </source>
</evidence>
<protein>
    <submittedName>
        <fullName evidence="2">OLC1v1036137C1</fullName>
    </submittedName>
</protein>
<evidence type="ECO:0000313" key="3">
    <source>
        <dbReference type="Proteomes" id="UP001161247"/>
    </source>
</evidence>
<proteinExistence type="predicted"/>
<gene>
    <name evidence="2" type="ORF">OLC1_LOCUS9379</name>
</gene>
<dbReference type="EMBL" id="OX459120">
    <property type="protein sequence ID" value="CAI9099337.1"/>
    <property type="molecule type" value="Genomic_DNA"/>
</dbReference>